<dbReference type="PANTHER" id="PTHR38480">
    <property type="entry name" value="SLR0254 PROTEIN"/>
    <property type="match status" value="1"/>
</dbReference>
<evidence type="ECO:0000256" key="5">
    <source>
        <dbReference type="SAM" id="Phobius"/>
    </source>
</evidence>
<protein>
    <submittedName>
        <fullName evidence="7">Uncharacterized membrane protein YckC, RDD family</fullName>
    </submittedName>
</protein>
<keyword evidence="3 5" id="KW-1133">Transmembrane helix</keyword>
<feature type="domain" description="RDD" evidence="6">
    <location>
        <begin position="21"/>
        <end position="145"/>
    </location>
</feature>
<dbReference type="STRING" id="1121001.SAMN02745857_02706"/>
<dbReference type="Pfam" id="PF06271">
    <property type="entry name" value="RDD"/>
    <property type="match status" value="1"/>
</dbReference>
<evidence type="ECO:0000256" key="1">
    <source>
        <dbReference type="ARBA" id="ARBA00004141"/>
    </source>
</evidence>
<gene>
    <name evidence="7" type="ORF">SAMN02745857_02706</name>
</gene>
<dbReference type="EMBL" id="FWXD01000015">
    <property type="protein sequence ID" value="SMC27083.1"/>
    <property type="molecule type" value="Genomic_DNA"/>
</dbReference>
<dbReference type="AlphaFoldDB" id="A0A1W1XT00"/>
<keyword evidence="4 5" id="KW-0472">Membrane</keyword>
<feature type="transmembrane region" description="Helical" evidence="5">
    <location>
        <begin position="34"/>
        <end position="52"/>
    </location>
</feature>
<organism evidence="7 8">
    <name type="scientific">Andreprevotia lacus DSM 23236</name>
    <dbReference type="NCBI Taxonomy" id="1121001"/>
    <lineage>
        <taxon>Bacteria</taxon>
        <taxon>Pseudomonadati</taxon>
        <taxon>Pseudomonadota</taxon>
        <taxon>Betaproteobacteria</taxon>
        <taxon>Neisseriales</taxon>
        <taxon>Chitinibacteraceae</taxon>
        <taxon>Andreprevotia</taxon>
    </lineage>
</organism>
<evidence type="ECO:0000259" key="6">
    <source>
        <dbReference type="Pfam" id="PF06271"/>
    </source>
</evidence>
<sequence>MIDGKLHIFTPEGVTLAVVPAGAARRGYAWFIDLIARAVIGFLCMFLLQLAMPGGAGTGMMMVVFFLIEWAYFIVLEVFFNGTSLGKRLTGLQVLREDGLPVGWRESVLRNLLREIDFLPFSYGIGLGFILLDKHARRLGDIVAGTVVVYRDKATVRPALPVVTPLPLPYALTPDEQRALLDLVERVRTVPAQRQTELGDLAEPLTGLKGEASLQRLFQYAAGLTGGKQA</sequence>
<evidence type="ECO:0000256" key="4">
    <source>
        <dbReference type="ARBA" id="ARBA00023136"/>
    </source>
</evidence>
<name>A0A1W1XT00_9NEIS</name>
<dbReference type="InterPro" id="IPR010432">
    <property type="entry name" value="RDD"/>
</dbReference>
<accession>A0A1W1XT00</accession>
<dbReference type="GO" id="GO:0016020">
    <property type="term" value="C:membrane"/>
    <property type="evidence" value="ECO:0007669"/>
    <property type="project" value="UniProtKB-SubCell"/>
</dbReference>
<reference evidence="7 8" key="1">
    <citation type="submission" date="2017-04" db="EMBL/GenBank/DDBJ databases">
        <authorList>
            <person name="Afonso C.L."/>
            <person name="Miller P.J."/>
            <person name="Scott M.A."/>
            <person name="Spackman E."/>
            <person name="Goraichik I."/>
            <person name="Dimitrov K.M."/>
            <person name="Suarez D.L."/>
            <person name="Swayne D.E."/>
        </authorList>
    </citation>
    <scope>NUCLEOTIDE SEQUENCE [LARGE SCALE GENOMIC DNA]</scope>
    <source>
        <strain evidence="7 8">DSM 23236</strain>
    </source>
</reference>
<keyword evidence="2 5" id="KW-0812">Transmembrane</keyword>
<keyword evidence="8" id="KW-1185">Reference proteome</keyword>
<evidence type="ECO:0000256" key="2">
    <source>
        <dbReference type="ARBA" id="ARBA00022692"/>
    </source>
</evidence>
<dbReference type="OrthoDB" id="9787732at2"/>
<comment type="subcellular location">
    <subcellularLocation>
        <location evidence="1">Membrane</location>
        <topology evidence="1">Multi-pass membrane protein</topology>
    </subcellularLocation>
</comment>
<evidence type="ECO:0000313" key="8">
    <source>
        <dbReference type="Proteomes" id="UP000192761"/>
    </source>
</evidence>
<dbReference type="RefSeq" id="WP_084091334.1">
    <property type="nucleotide sequence ID" value="NZ_FWXD01000015.1"/>
</dbReference>
<dbReference type="Proteomes" id="UP000192761">
    <property type="component" value="Unassembled WGS sequence"/>
</dbReference>
<proteinExistence type="predicted"/>
<evidence type="ECO:0000256" key="3">
    <source>
        <dbReference type="ARBA" id="ARBA00022989"/>
    </source>
</evidence>
<feature type="transmembrane region" description="Helical" evidence="5">
    <location>
        <begin position="58"/>
        <end position="80"/>
    </location>
</feature>
<dbReference type="PANTHER" id="PTHR38480:SF1">
    <property type="entry name" value="SLR0254 PROTEIN"/>
    <property type="match status" value="1"/>
</dbReference>
<evidence type="ECO:0000313" key="7">
    <source>
        <dbReference type="EMBL" id="SMC27083.1"/>
    </source>
</evidence>